<reference evidence="2" key="2">
    <citation type="submission" date="2021-12" db="EMBL/GenBank/DDBJ databases">
        <title>Resequencing data analysis of finger millet.</title>
        <authorList>
            <person name="Hatakeyama M."/>
            <person name="Aluri S."/>
            <person name="Balachadran M.T."/>
            <person name="Sivarajan S.R."/>
            <person name="Poveda L."/>
            <person name="Shimizu-Inatsugi R."/>
            <person name="Schlapbach R."/>
            <person name="Sreeman S.M."/>
            <person name="Shimizu K.K."/>
        </authorList>
    </citation>
    <scope>NUCLEOTIDE SEQUENCE</scope>
</reference>
<accession>A0AAV5F7I7</accession>
<proteinExistence type="predicted"/>
<evidence type="ECO:0000313" key="2">
    <source>
        <dbReference type="EMBL" id="GJN30638.1"/>
    </source>
</evidence>
<name>A0AAV5F7I7_ELECO</name>
<feature type="compositionally biased region" description="Basic residues" evidence="1">
    <location>
        <begin position="1"/>
        <end position="12"/>
    </location>
</feature>
<reference evidence="2" key="1">
    <citation type="journal article" date="2018" name="DNA Res.">
        <title>Multiple hybrid de novo genome assembly of finger millet, an orphan allotetraploid crop.</title>
        <authorList>
            <person name="Hatakeyama M."/>
            <person name="Aluri S."/>
            <person name="Balachadran M.T."/>
            <person name="Sivarajan S.R."/>
            <person name="Patrignani A."/>
            <person name="Gruter S."/>
            <person name="Poveda L."/>
            <person name="Shimizu-Inatsugi R."/>
            <person name="Baeten J."/>
            <person name="Francoijs K.J."/>
            <person name="Nataraja K.N."/>
            <person name="Reddy Y.A.N."/>
            <person name="Phadnis S."/>
            <person name="Ravikumar R.L."/>
            <person name="Schlapbach R."/>
            <person name="Sreeman S.M."/>
            <person name="Shimizu K.K."/>
        </authorList>
    </citation>
    <scope>NUCLEOTIDE SEQUENCE</scope>
</reference>
<organism evidence="2 3">
    <name type="scientific">Eleusine coracana subsp. coracana</name>
    <dbReference type="NCBI Taxonomy" id="191504"/>
    <lineage>
        <taxon>Eukaryota</taxon>
        <taxon>Viridiplantae</taxon>
        <taxon>Streptophyta</taxon>
        <taxon>Embryophyta</taxon>
        <taxon>Tracheophyta</taxon>
        <taxon>Spermatophyta</taxon>
        <taxon>Magnoliopsida</taxon>
        <taxon>Liliopsida</taxon>
        <taxon>Poales</taxon>
        <taxon>Poaceae</taxon>
        <taxon>PACMAD clade</taxon>
        <taxon>Chloridoideae</taxon>
        <taxon>Cynodonteae</taxon>
        <taxon>Eleusininae</taxon>
        <taxon>Eleusine</taxon>
    </lineage>
</organism>
<feature type="compositionally biased region" description="Low complexity" evidence="1">
    <location>
        <begin position="13"/>
        <end position="27"/>
    </location>
</feature>
<sequence>MARRSTTARRTRGSGSAGTTWTRAASAPAKSWTPSLPVVMGKVVVEEMTHGRERCLAVQLAHLGDGGFCLVEYMNRRGVPDDVFHEHCLLYATRFRLRYDRNGALHAGRDVTRSGRSPTRSRSERSESG</sequence>
<feature type="region of interest" description="Disordered" evidence="1">
    <location>
        <begin position="1"/>
        <end position="33"/>
    </location>
</feature>
<evidence type="ECO:0000313" key="3">
    <source>
        <dbReference type="Proteomes" id="UP001054889"/>
    </source>
</evidence>
<dbReference type="AlphaFoldDB" id="A0AAV5F7I7"/>
<protein>
    <submittedName>
        <fullName evidence="2">Uncharacterized protein</fullName>
    </submittedName>
</protein>
<evidence type="ECO:0000256" key="1">
    <source>
        <dbReference type="SAM" id="MobiDB-lite"/>
    </source>
</evidence>
<gene>
    <name evidence="2" type="primary">gb18962</name>
    <name evidence="2" type="ORF">PR202_gb18962</name>
</gene>
<dbReference type="Proteomes" id="UP001054889">
    <property type="component" value="Unassembled WGS sequence"/>
</dbReference>
<keyword evidence="3" id="KW-1185">Reference proteome</keyword>
<dbReference type="InterPro" id="IPR012871">
    <property type="entry name" value="DUF1668_ORYSA"/>
</dbReference>
<comment type="caution">
    <text evidence="2">The sequence shown here is derived from an EMBL/GenBank/DDBJ whole genome shotgun (WGS) entry which is preliminary data.</text>
</comment>
<feature type="region of interest" description="Disordered" evidence="1">
    <location>
        <begin position="106"/>
        <end position="129"/>
    </location>
</feature>
<dbReference type="EMBL" id="BQKI01000082">
    <property type="protein sequence ID" value="GJN30638.1"/>
    <property type="molecule type" value="Genomic_DNA"/>
</dbReference>
<dbReference type="Pfam" id="PF07893">
    <property type="entry name" value="DUF1668"/>
    <property type="match status" value="1"/>
</dbReference>